<gene>
    <name evidence="2" type="ORF">AVDCRST_MAG13-2366</name>
</gene>
<evidence type="ECO:0000313" key="2">
    <source>
        <dbReference type="EMBL" id="CAA9502877.1"/>
    </source>
</evidence>
<dbReference type="AlphaFoldDB" id="A0A6J4SQX3"/>
<feature type="non-terminal residue" evidence="2">
    <location>
        <position position="85"/>
    </location>
</feature>
<feature type="region of interest" description="Disordered" evidence="1">
    <location>
        <begin position="1"/>
        <end position="85"/>
    </location>
</feature>
<feature type="compositionally biased region" description="Basic residues" evidence="1">
    <location>
        <begin position="11"/>
        <end position="27"/>
    </location>
</feature>
<dbReference type="EMBL" id="CADCVO010000376">
    <property type="protein sequence ID" value="CAA9502877.1"/>
    <property type="molecule type" value="Genomic_DNA"/>
</dbReference>
<reference evidence="2" key="1">
    <citation type="submission" date="2020-02" db="EMBL/GenBank/DDBJ databases">
        <authorList>
            <person name="Meier V. D."/>
        </authorList>
    </citation>
    <scope>NUCLEOTIDE SEQUENCE</scope>
    <source>
        <strain evidence="2">AVDCRST_MAG13</strain>
    </source>
</reference>
<feature type="non-terminal residue" evidence="2">
    <location>
        <position position="1"/>
    </location>
</feature>
<organism evidence="2">
    <name type="scientific">uncultured Solirubrobacteraceae bacterium</name>
    <dbReference type="NCBI Taxonomy" id="1162706"/>
    <lineage>
        <taxon>Bacteria</taxon>
        <taxon>Bacillati</taxon>
        <taxon>Actinomycetota</taxon>
        <taxon>Thermoleophilia</taxon>
        <taxon>Solirubrobacterales</taxon>
        <taxon>Solirubrobacteraceae</taxon>
        <taxon>environmental samples</taxon>
    </lineage>
</organism>
<feature type="compositionally biased region" description="Gly residues" evidence="1">
    <location>
        <begin position="41"/>
        <end position="62"/>
    </location>
</feature>
<proteinExistence type="predicted"/>
<name>A0A6J4SQX3_9ACTN</name>
<sequence length="85" mass="8875">PAAGPRDAARAARRRRPRGRGRPRRRLPAPDRRAVDAGRPAGAGGLRPGRARAGGGGAGRTAGRGRRARRPGERQPPRGPAGPRL</sequence>
<protein>
    <submittedName>
        <fullName evidence="2">Uncharacterized protein</fullName>
    </submittedName>
</protein>
<evidence type="ECO:0000256" key="1">
    <source>
        <dbReference type="SAM" id="MobiDB-lite"/>
    </source>
</evidence>
<accession>A0A6J4SQX3</accession>